<gene>
    <name evidence="2" type="ORF">PQJ61_03550</name>
</gene>
<dbReference type="EMBL" id="JAQQAL010000010">
    <property type="protein sequence ID" value="MDC7225823.1"/>
    <property type="molecule type" value="Genomic_DNA"/>
</dbReference>
<keyword evidence="1" id="KW-0472">Membrane</keyword>
<evidence type="ECO:0000313" key="2">
    <source>
        <dbReference type="EMBL" id="MDC7225823.1"/>
    </source>
</evidence>
<name>A0AAJ1IAN3_9SPIO</name>
<feature type="transmembrane region" description="Helical" evidence="1">
    <location>
        <begin position="28"/>
        <end position="53"/>
    </location>
</feature>
<comment type="caution">
    <text evidence="2">The sequence shown here is derived from an EMBL/GenBank/DDBJ whole genome shotgun (WGS) entry which is preliminary data.</text>
</comment>
<keyword evidence="1" id="KW-0812">Transmembrane</keyword>
<evidence type="ECO:0000256" key="1">
    <source>
        <dbReference type="SAM" id="Phobius"/>
    </source>
</evidence>
<accession>A0AAJ1IAN3</accession>
<keyword evidence="1" id="KW-1133">Transmembrane helix</keyword>
<proteinExistence type="predicted"/>
<reference evidence="2 3" key="1">
    <citation type="submission" date="2022-12" db="EMBL/GenBank/DDBJ databases">
        <title>Metagenome assembled genome from gulf of manar.</title>
        <authorList>
            <person name="Kohli P."/>
            <person name="Pk S."/>
            <person name="Venkata Ramana C."/>
            <person name="Sasikala C."/>
        </authorList>
    </citation>
    <scope>NUCLEOTIDE SEQUENCE [LARGE SCALE GENOMIC DNA]</scope>
    <source>
        <strain evidence="2">JB008</strain>
    </source>
</reference>
<protein>
    <submittedName>
        <fullName evidence="2">Uncharacterized protein</fullName>
    </submittedName>
</protein>
<dbReference type="Proteomes" id="UP001221217">
    <property type="component" value="Unassembled WGS sequence"/>
</dbReference>
<organism evidence="2 3">
    <name type="scientific">Candidatus Thalassospirochaeta sargassi</name>
    <dbReference type="NCBI Taxonomy" id="3119039"/>
    <lineage>
        <taxon>Bacteria</taxon>
        <taxon>Pseudomonadati</taxon>
        <taxon>Spirochaetota</taxon>
        <taxon>Spirochaetia</taxon>
        <taxon>Spirochaetales</taxon>
        <taxon>Spirochaetaceae</taxon>
        <taxon>Candidatus Thalassospirochaeta</taxon>
    </lineage>
</organism>
<dbReference type="AlphaFoldDB" id="A0AAJ1IAN3"/>
<sequence length="144" mass="15834">MKLPNLKELFSSLGESLARVFSFSRKEVVVIISVISAVLIVSMVFAVIVAGAGKRNNVADTNNYSGFDSSISSAGGELPFLSDFMIDEDRLQESFTGPVFSREGRTVWSAEDIEKYWIDPAAIAAEHLKIESEKIIRDLFADVP</sequence>
<evidence type="ECO:0000313" key="3">
    <source>
        <dbReference type="Proteomes" id="UP001221217"/>
    </source>
</evidence>